<feature type="chain" id="PRO_5010221577" description="Lipid/polyisoprenoid-binding YceI-like domain-containing protein" evidence="1">
    <location>
        <begin position="28"/>
        <end position="223"/>
    </location>
</feature>
<dbReference type="EMBL" id="MKIM01000025">
    <property type="protein sequence ID" value="OLP45229.1"/>
    <property type="molecule type" value="Genomic_DNA"/>
</dbReference>
<evidence type="ECO:0000259" key="2">
    <source>
        <dbReference type="SMART" id="SM00867"/>
    </source>
</evidence>
<keyword evidence="1" id="KW-0732">Signal</keyword>
<feature type="signal peptide" evidence="1">
    <location>
        <begin position="1"/>
        <end position="27"/>
    </location>
</feature>
<gene>
    <name evidence="3" type="ORF">BJF95_18085</name>
</gene>
<comment type="caution">
    <text evidence="3">The sequence shown here is derived from an EMBL/GenBank/DDBJ whole genome shotgun (WGS) entry which is preliminary data.</text>
</comment>
<dbReference type="STRING" id="1867956.BJF95_18085"/>
<dbReference type="PANTHER" id="PTHR34406:SF1">
    <property type="entry name" value="PROTEIN YCEI"/>
    <property type="match status" value="1"/>
</dbReference>
<sequence>MTFRQTFLNATVACVAGFSAMTAVAYAQDAALPAAGVYKLDPTHAALLWSVKHNTISNFTARFGKLEGTLTLDPAKIESSKIAVTIDPTSVDVPYPADYAASHAKSPYKSWPEEISRDPKLLNSDAYPKITFTSTSVKKTGDKTADVTGDLTFLGVTKPVTLHATLNGAIESHPFAGVPAVGFAAEGTFDRTEFGQPVGYVGKEITIRFDGEFIQDPDASKTK</sequence>
<evidence type="ECO:0000313" key="3">
    <source>
        <dbReference type="EMBL" id="OLP45229.1"/>
    </source>
</evidence>
<accession>A0A1Q8ZT19</accession>
<dbReference type="InterPro" id="IPR007372">
    <property type="entry name" value="Lipid/polyisoprenoid-bd_YceI"/>
</dbReference>
<dbReference type="AlphaFoldDB" id="A0A1Q8ZT19"/>
<dbReference type="Pfam" id="PF04264">
    <property type="entry name" value="YceI"/>
    <property type="match status" value="1"/>
</dbReference>
<reference evidence="3 4" key="1">
    <citation type="submission" date="2016-09" db="EMBL/GenBank/DDBJ databases">
        <title>Rhizobium oryziradicis sp. nov., isolated from the root of rice.</title>
        <authorList>
            <person name="Zhao J."/>
            <person name="Zhang X."/>
        </authorList>
    </citation>
    <scope>NUCLEOTIDE SEQUENCE [LARGE SCALE GENOMIC DNA]</scope>
    <source>
        <strain evidence="3 4">N19</strain>
    </source>
</reference>
<proteinExistence type="predicted"/>
<protein>
    <recommendedName>
        <fullName evidence="2">Lipid/polyisoprenoid-binding YceI-like domain-containing protein</fullName>
    </recommendedName>
</protein>
<evidence type="ECO:0000256" key="1">
    <source>
        <dbReference type="SAM" id="SignalP"/>
    </source>
</evidence>
<dbReference type="InterPro" id="IPR036761">
    <property type="entry name" value="TTHA0802/YceI-like_sf"/>
</dbReference>
<feature type="domain" description="Lipid/polyisoprenoid-binding YceI-like" evidence="2">
    <location>
        <begin position="37"/>
        <end position="214"/>
    </location>
</feature>
<organism evidence="3 4">
    <name type="scientific">Rhizobium oryziradicis</name>
    <dbReference type="NCBI Taxonomy" id="1867956"/>
    <lineage>
        <taxon>Bacteria</taxon>
        <taxon>Pseudomonadati</taxon>
        <taxon>Pseudomonadota</taxon>
        <taxon>Alphaproteobacteria</taxon>
        <taxon>Hyphomicrobiales</taxon>
        <taxon>Rhizobiaceae</taxon>
        <taxon>Rhizobium/Agrobacterium group</taxon>
        <taxon>Rhizobium</taxon>
    </lineage>
</organism>
<keyword evidence="4" id="KW-1185">Reference proteome</keyword>
<dbReference type="SUPFAM" id="SSF101874">
    <property type="entry name" value="YceI-like"/>
    <property type="match status" value="1"/>
</dbReference>
<dbReference type="RefSeq" id="WP_075639143.1">
    <property type="nucleotide sequence ID" value="NZ_MKIM01000025.1"/>
</dbReference>
<dbReference type="Gene3D" id="2.40.128.110">
    <property type="entry name" value="Lipid/polyisoprenoid-binding, YceI-like"/>
    <property type="match status" value="1"/>
</dbReference>
<evidence type="ECO:0000313" key="4">
    <source>
        <dbReference type="Proteomes" id="UP000186894"/>
    </source>
</evidence>
<dbReference type="PANTHER" id="PTHR34406">
    <property type="entry name" value="PROTEIN YCEI"/>
    <property type="match status" value="1"/>
</dbReference>
<dbReference type="SMART" id="SM00867">
    <property type="entry name" value="YceI"/>
    <property type="match status" value="1"/>
</dbReference>
<dbReference type="OrthoDB" id="9811006at2"/>
<name>A0A1Q8ZT19_9HYPH</name>
<dbReference type="Proteomes" id="UP000186894">
    <property type="component" value="Unassembled WGS sequence"/>
</dbReference>